<keyword evidence="1" id="KW-0732">Signal</keyword>
<dbReference type="RefSeq" id="WP_009133599.1">
    <property type="nucleotide sequence ID" value="NZ_CP102250.1"/>
</dbReference>
<dbReference type="GeneID" id="92816192"/>
<dbReference type="Proteomes" id="UP000006008">
    <property type="component" value="Unassembled WGS sequence"/>
</dbReference>
<protein>
    <recommendedName>
        <fullName evidence="4">T9SS C-terminal target domain-containing protein</fullName>
    </recommendedName>
</protein>
<gene>
    <name evidence="2" type="ORF">HMPREF9450_00793</name>
</gene>
<dbReference type="PROSITE" id="PS51257">
    <property type="entry name" value="PROKAR_LIPOPROTEIN"/>
    <property type="match status" value="1"/>
</dbReference>
<dbReference type="eggNOG" id="COG5492">
    <property type="taxonomic scope" value="Bacteria"/>
</dbReference>
<dbReference type="PATRIC" id="fig|742725.3.peg.845"/>
<feature type="chain" id="PRO_5003477773" description="T9SS C-terminal target domain-containing protein" evidence="1">
    <location>
        <begin position="23"/>
        <end position="538"/>
    </location>
</feature>
<evidence type="ECO:0000313" key="3">
    <source>
        <dbReference type="Proteomes" id="UP000006008"/>
    </source>
</evidence>
<dbReference type="PANTHER" id="PTHR41339:SF1">
    <property type="entry name" value="SECRETED PROTEIN"/>
    <property type="match status" value="1"/>
</dbReference>
<evidence type="ECO:0008006" key="4">
    <source>
        <dbReference type="Google" id="ProtNLM"/>
    </source>
</evidence>
<dbReference type="AlphaFoldDB" id="G5H7Z0"/>
<dbReference type="PANTHER" id="PTHR41339">
    <property type="entry name" value="LIPL48"/>
    <property type="match status" value="1"/>
</dbReference>
<proteinExistence type="predicted"/>
<reference evidence="2 3" key="1">
    <citation type="submission" date="2011-08" db="EMBL/GenBank/DDBJ databases">
        <title>The Genome Sequence of Alistipes indistinctus YIT 12060.</title>
        <authorList>
            <consortium name="The Broad Institute Genome Sequencing Platform"/>
            <person name="Earl A."/>
            <person name="Ward D."/>
            <person name="Feldgarden M."/>
            <person name="Gevers D."/>
            <person name="Morotomi M."/>
            <person name="Young S.K."/>
            <person name="Zeng Q."/>
            <person name="Gargeya S."/>
            <person name="Fitzgerald M."/>
            <person name="Haas B."/>
            <person name="Abouelleil A."/>
            <person name="Alvarado L."/>
            <person name="Arachchi H.M."/>
            <person name="Berlin A."/>
            <person name="Brown A."/>
            <person name="Chapman S.B."/>
            <person name="Chen Z."/>
            <person name="Dunbar C."/>
            <person name="Freedman E."/>
            <person name="Gearin G."/>
            <person name="Gellesch M."/>
            <person name="Goldberg J."/>
            <person name="Griggs A."/>
            <person name="Gujja S."/>
            <person name="Heiman D."/>
            <person name="Howarth C."/>
            <person name="Larson L."/>
            <person name="Lui A."/>
            <person name="MacDonald P.J.P."/>
            <person name="Montmayeur A."/>
            <person name="Murphy C."/>
            <person name="Neiman D."/>
            <person name="Pearson M."/>
            <person name="Priest M."/>
            <person name="Roberts A."/>
            <person name="Saif S."/>
            <person name="Shea T."/>
            <person name="Shenoy N."/>
            <person name="Sisk P."/>
            <person name="Stolte C."/>
            <person name="Sykes S."/>
            <person name="Wortman J."/>
            <person name="Nusbaum C."/>
            <person name="Birren B."/>
        </authorList>
    </citation>
    <scope>NUCLEOTIDE SEQUENCE [LARGE SCALE GENOMIC DNA]</scope>
    <source>
        <strain evidence="2 3">YIT 12060</strain>
    </source>
</reference>
<organism evidence="2 3">
    <name type="scientific">Alistipes indistinctus YIT 12060</name>
    <dbReference type="NCBI Taxonomy" id="742725"/>
    <lineage>
        <taxon>Bacteria</taxon>
        <taxon>Pseudomonadati</taxon>
        <taxon>Bacteroidota</taxon>
        <taxon>Bacteroidia</taxon>
        <taxon>Bacteroidales</taxon>
        <taxon>Rikenellaceae</taxon>
        <taxon>Alistipes</taxon>
    </lineage>
</organism>
<feature type="signal peptide" evidence="1">
    <location>
        <begin position="1"/>
        <end position="22"/>
    </location>
</feature>
<dbReference type="EMBL" id="ADLD01000009">
    <property type="protein sequence ID" value="EHB92589.1"/>
    <property type="molecule type" value="Genomic_DNA"/>
</dbReference>
<dbReference type="STRING" id="742725.HMPREF9450_00793"/>
<sequence>MKTMKKISLMLMAALAMLAVSCDDKNDGGDNGGGGSGSGNEEVYTTLGTQQSKDNAGNLLANTYDLGNGNQEYAFKGDVTLDASKKYLLRGWVYITEGSSITIPAGTVILGDKDTKAALIIERGGKIHATGTADKPIIFTSEQPAGSRKPGDWGGLIICGKAKNNLNEMQIEGGPRTKHGGSDDADNSGELQYVRVEFAGYPFKTDQEINGITFGSVGSGTKIDHLQVSYSNDDSYEWFGGTVDCKYLVAYHGWDDDFDTDNGFSGKVQYALGVRHPKIADQSLSNGFESDNNADAKTVEPYTTTRFCNVTLVGPMAQDGAFFNTSYDVSNPGTAYIDGGGLFPNNGSRLGQYQAGVQVRRNSRLSLQNAVIAGYPVGVIIENDKLAGTQENATNTGSTFKNVFLAGYQDNAADTKFGNKTAQSFGILGSDINKKWQDSRSSDGKTFTEGQKSFSHEYLLAAGRGNQFYATIDDLMLNQPNSLLSNPNYGPKSGSPLLSVAAADGFADSGFAGAFKSDAEADNWMAGWTSFTPQTNVY</sequence>
<dbReference type="OrthoDB" id="1521716at2"/>
<keyword evidence="3" id="KW-1185">Reference proteome</keyword>
<comment type="caution">
    <text evidence="2">The sequence shown here is derived from an EMBL/GenBank/DDBJ whole genome shotgun (WGS) entry which is preliminary data.</text>
</comment>
<evidence type="ECO:0000313" key="2">
    <source>
        <dbReference type="EMBL" id="EHB92589.1"/>
    </source>
</evidence>
<accession>G5H7Z0</accession>
<dbReference type="HOGENOM" id="CLU_034925_0_0_10"/>
<evidence type="ECO:0000256" key="1">
    <source>
        <dbReference type="SAM" id="SignalP"/>
    </source>
</evidence>
<name>G5H7Z0_9BACT</name>